<name>A0A6B2LCK4_9EUKA</name>
<accession>A0A6B2LCK4</accession>
<dbReference type="GO" id="GO:0032006">
    <property type="term" value="P:regulation of TOR signaling"/>
    <property type="evidence" value="ECO:0007669"/>
    <property type="project" value="TreeGrafter"/>
</dbReference>
<dbReference type="AlphaFoldDB" id="A0A6B2LCK4"/>
<dbReference type="EMBL" id="GIBP01005755">
    <property type="protein sequence ID" value="NDV34724.1"/>
    <property type="molecule type" value="Transcribed_RNA"/>
</dbReference>
<dbReference type="PANTHER" id="PTHR16317:SF1">
    <property type="entry name" value="KICSTOR COMPLEX PROTEIN ITFG2"/>
    <property type="match status" value="1"/>
</dbReference>
<dbReference type="Pfam" id="PF15907">
    <property type="entry name" value="Itfg2"/>
    <property type="match status" value="1"/>
</dbReference>
<sequence length="267" mass="30664">MKVSFSHRVIHNANSALIADIDEDNENELIIATSGREVYAYKLVKVGKNKDVLCLETKRRWVLPDKPSSLSKSMDSWGRPILMIGQNSVGYYSIIDHRGNLINRELKNSFESEDSEYRKGCILEIKDFSRPTLLNAQKVQTRNLIAMVTLSGTVQLREDQKILWKQNFKEQLFCLNACDLMELEADQVVVSSWEGTTYIIDENQKTAVFHFEDQVCAFTAGRYSTAPNKQVPCLVYVTFHDEIIIVYDIYTPALQQLFPKKKQEPKT</sequence>
<dbReference type="SUPFAM" id="SSF50978">
    <property type="entry name" value="WD40 repeat-like"/>
    <property type="match status" value="1"/>
</dbReference>
<dbReference type="InterPro" id="IPR031793">
    <property type="entry name" value="KICSTOR_ITFG2"/>
</dbReference>
<dbReference type="InterPro" id="IPR036322">
    <property type="entry name" value="WD40_repeat_dom_sf"/>
</dbReference>
<protein>
    <submittedName>
        <fullName evidence="1">Uncharacterized protein</fullName>
    </submittedName>
</protein>
<proteinExistence type="predicted"/>
<evidence type="ECO:0000313" key="1">
    <source>
        <dbReference type="EMBL" id="NDV34724.1"/>
    </source>
</evidence>
<dbReference type="PANTHER" id="PTHR16317">
    <property type="entry name" value="INTEGRIN ALPHA REPEAT DOMAIN-CONTAINING"/>
    <property type="match status" value="1"/>
</dbReference>
<organism evidence="1">
    <name type="scientific">Arcella intermedia</name>
    <dbReference type="NCBI Taxonomy" id="1963864"/>
    <lineage>
        <taxon>Eukaryota</taxon>
        <taxon>Amoebozoa</taxon>
        <taxon>Tubulinea</taxon>
        <taxon>Elardia</taxon>
        <taxon>Arcellinida</taxon>
        <taxon>Sphaerothecina</taxon>
        <taxon>Arcellidae</taxon>
        <taxon>Arcella</taxon>
    </lineage>
</organism>
<reference evidence="1" key="1">
    <citation type="journal article" date="2020" name="J. Eukaryot. Microbiol.">
        <title>De novo Sequencing, Assembly and Annotation of the Transcriptome for the Free-Living Testate Amoeba Arcella intermedia.</title>
        <authorList>
            <person name="Ribeiro G.M."/>
            <person name="Porfirio-Sousa A.L."/>
            <person name="Maurer-Alcala X.X."/>
            <person name="Katz L.A."/>
            <person name="Lahr D.J.G."/>
        </authorList>
    </citation>
    <scope>NUCLEOTIDE SEQUENCE</scope>
</reference>